<reference evidence="1" key="1">
    <citation type="submission" date="2020-04" db="EMBL/GenBank/DDBJ databases">
        <title>Description of Shewanella salipaludis sp. nov., isolated from a salt marsh.</title>
        <authorList>
            <person name="Park S."/>
            <person name="Yoon J.-H."/>
        </authorList>
    </citation>
    <scope>NUCLEOTIDE SEQUENCE</scope>
    <source>
        <strain evidence="1">SHSM-M6</strain>
    </source>
</reference>
<evidence type="ECO:0000313" key="2">
    <source>
        <dbReference type="Proteomes" id="UP000737113"/>
    </source>
</evidence>
<evidence type="ECO:0000313" key="1">
    <source>
        <dbReference type="EMBL" id="NMH64146.1"/>
    </source>
</evidence>
<proteinExistence type="predicted"/>
<gene>
    <name evidence="1" type="ORF">HC757_03010</name>
</gene>
<organism evidence="1 2">
    <name type="scientific">Shewanella salipaludis</name>
    <dbReference type="NCBI Taxonomy" id="2723052"/>
    <lineage>
        <taxon>Bacteria</taxon>
        <taxon>Pseudomonadati</taxon>
        <taxon>Pseudomonadota</taxon>
        <taxon>Gammaproteobacteria</taxon>
        <taxon>Alteromonadales</taxon>
        <taxon>Shewanellaceae</taxon>
        <taxon>Shewanella</taxon>
    </lineage>
</organism>
<accession>A0A972JLJ5</accession>
<protein>
    <submittedName>
        <fullName evidence="1">Uncharacterized protein</fullName>
    </submittedName>
</protein>
<sequence length="138" mass="15861">MIPLNVCAVAYIEAFGGALPLPENSTARYSSEHFSVKIYNQKSGVALALINHDEEKCDLINNIVDGKVLYDAEVKIDRHPYKWNGQEIYFYKMMFDKNDPLGSVFIITDCTIFLEILDGSLYETWKSEILRFNLNKQK</sequence>
<dbReference type="AlphaFoldDB" id="A0A972JLJ5"/>
<dbReference type="RefSeq" id="WP_169562844.1">
    <property type="nucleotide sequence ID" value="NZ_JAAXYH010000002.1"/>
</dbReference>
<comment type="caution">
    <text evidence="1">The sequence shown here is derived from an EMBL/GenBank/DDBJ whole genome shotgun (WGS) entry which is preliminary data.</text>
</comment>
<keyword evidence="2" id="KW-1185">Reference proteome</keyword>
<dbReference type="Proteomes" id="UP000737113">
    <property type="component" value="Unassembled WGS sequence"/>
</dbReference>
<dbReference type="EMBL" id="JAAXYH010000002">
    <property type="protein sequence ID" value="NMH64146.1"/>
    <property type="molecule type" value="Genomic_DNA"/>
</dbReference>
<name>A0A972JLJ5_9GAMM</name>